<dbReference type="PANTHER" id="PTHR34144">
    <property type="entry name" value="CHROMOSOME 8, WHOLE GENOME SHOTGUN SEQUENCE"/>
    <property type="match status" value="1"/>
</dbReference>
<dbReference type="RefSeq" id="XP_033395098.1">
    <property type="nucleotide sequence ID" value="XM_033542333.1"/>
</dbReference>
<dbReference type="Pfam" id="PF11735">
    <property type="entry name" value="CAP59_mtransfer"/>
    <property type="match status" value="1"/>
</dbReference>
<organism evidence="1 2">
    <name type="scientific">Aplosporella prunicola CBS 121167</name>
    <dbReference type="NCBI Taxonomy" id="1176127"/>
    <lineage>
        <taxon>Eukaryota</taxon>
        <taxon>Fungi</taxon>
        <taxon>Dikarya</taxon>
        <taxon>Ascomycota</taxon>
        <taxon>Pezizomycotina</taxon>
        <taxon>Dothideomycetes</taxon>
        <taxon>Dothideomycetes incertae sedis</taxon>
        <taxon>Botryosphaeriales</taxon>
        <taxon>Aplosporellaceae</taxon>
        <taxon>Aplosporella</taxon>
    </lineage>
</organism>
<sequence length="417" mass="46562">MMLPRRYTRLSRLPRTLLFDLLPALLLLWSIVEVISIRRALQASDAAASQAAHAFQPGEKVFISSIHLHDEPLLRAHWNTAVFELAQALGPANVFVSIYESNSYDDTKGALRELDDNLRRIGARTNIVLDTATREQELRRDDAADGWVRTPEGKREVRRISYLARLRNRTLQPLADLEKQGFRFDKVVFLNDVVFTAHDVLKLLATHSGHYAAACALDFKAPPTFYDTFALRDLAGHPPLHPTFPYFAAPASRRALKAGAPAPVRSCWNGLLAMDAAPFYTKLAPLRFRALPDALASTHLEASECCLVHADNPYSGAHGVFVNPAVRVAYNKVAYDGVNPAPGGGGAWVSLWRLWQGVWANRGMRVLGLLDRTRAHAEMVVGERVRAWEKRMRKSEPGAFCSVDEMQVLRMDGWAHV</sequence>
<evidence type="ECO:0000313" key="1">
    <source>
        <dbReference type="EMBL" id="KAF2139385.1"/>
    </source>
</evidence>
<proteinExistence type="predicted"/>
<gene>
    <name evidence="1" type="ORF">K452DRAFT_300436</name>
</gene>
<dbReference type="GeneID" id="54299830"/>
<dbReference type="AlphaFoldDB" id="A0A6A6B7Z9"/>
<name>A0A6A6B7Z9_9PEZI</name>
<keyword evidence="1" id="KW-0808">Transferase</keyword>
<dbReference type="OrthoDB" id="262547at2759"/>
<accession>A0A6A6B7Z9</accession>
<keyword evidence="2" id="KW-1185">Reference proteome</keyword>
<dbReference type="InterPro" id="IPR021047">
    <property type="entry name" value="Mannosyltransferase_CMT1"/>
</dbReference>
<dbReference type="PANTHER" id="PTHR34144:SF7">
    <property type="entry name" value="EXPORT PROTEIN (CAP59), PUTATIVE (AFU_ORTHOLOGUE AFUA_7G05020)-RELATED"/>
    <property type="match status" value="1"/>
</dbReference>
<evidence type="ECO:0000313" key="2">
    <source>
        <dbReference type="Proteomes" id="UP000799438"/>
    </source>
</evidence>
<dbReference type="Proteomes" id="UP000799438">
    <property type="component" value="Unassembled WGS sequence"/>
</dbReference>
<dbReference type="GO" id="GO:0016740">
    <property type="term" value="F:transferase activity"/>
    <property type="evidence" value="ECO:0007669"/>
    <property type="project" value="UniProtKB-KW"/>
</dbReference>
<reference evidence="1" key="1">
    <citation type="journal article" date="2020" name="Stud. Mycol.">
        <title>101 Dothideomycetes genomes: a test case for predicting lifestyles and emergence of pathogens.</title>
        <authorList>
            <person name="Haridas S."/>
            <person name="Albert R."/>
            <person name="Binder M."/>
            <person name="Bloem J."/>
            <person name="Labutti K."/>
            <person name="Salamov A."/>
            <person name="Andreopoulos B."/>
            <person name="Baker S."/>
            <person name="Barry K."/>
            <person name="Bills G."/>
            <person name="Bluhm B."/>
            <person name="Cannon C."/>
            <person name="Castanera R."/>
            <person name="Culley D."/>
            <person name="Daum C."/>
            <person name="Ezra D."/>
            <person name="Gonzalez J."/>
            <person name="Henrissat B."/>
            <person name="Kuo A."/>
            <person name="Liang C."/>
            <person name="Lipzen A."/>
            <person name="Lutzoni F."/>
            <person name="Magnuson J."/>
            <person name="Mondo S."/>
            <person name="Nolan M."/>
            <person name="Ohm R."/>
            <person name="Pangilinan J."/>
            <person name="Park H.-J."/>
            <person name="Ramirez L."/>
            <person name="Alfaro M."/>
            <person name="Sun H."/>
            <person name="Tritt A."/>
            <person name="Yoshinaga Y."/>
            <person name="Zwiers L.-H."/>
            <person name="Turgeon B."/>
            <person name="Goodwin S."/>
            <person name="Spatafora J."/>
            <person name="Crous P."/>
            <person name="Grigoriev I."/>
        </authorList>
    </citation>
    <scope>NUCLEOTIDE SEQUENCE</scope>
    <source>
        <strain evidence="1">CBS 121167</strain>
    </source>
</reference>
<protein>
    <submittedName>
        <fullName evidence="1">Glycosyltransferase family 69 protein</fullName>
    </submittedName>
</protein>
<dbReference type="EMBL" id="ML995493">
    <property type="protein sequence ID" value="KAF2139385.1"/>
    <property type="molecule type" value="Genomic_DNA"/>
</dbReference>